<comment type="caution">
    <text evidence="1">The sequence shown here is derived from an EMBL/GenBank/DDBJ whole genome shotgun (WGS) entry which is preliminary data.</text>
</comment>
<accession>A0A1V1NUS6</accession>
<gene>
    <name evidence="1" type="ORF">OMM_12960</name>
</gene>
<name>A0A1V1NUS6_9BACT</name>
<organism evidence="1 2">
    <name type="scientific">Candidatus Magnetoglobus multicellularis str. Araruama</name>
    <dbReference type="NCBI Taxonomy" id="890399"/>
    <lineage>
        <taxon>Bacteria</taxon>
        <taxon>Pseudomonadati</taxon>
        <taxon>Thermodesulfobacteriota</taxon>
        <taxon>Desulfobacteria</taxon>
        <taxon>Desulfobacterales</taxon>
        <taxon>Desulfobacteraceae</taxon>
        <taxon>Candidatus Magnetoglobus</taxon>
    </lineage>
</organism>
<feature type="non-terminal residue" evidence="1">
    <location>
        <position position="498"/>
    </location>
</feature>
<evidence type="ECO:0000313" key="2">
    <source>
        <dbReference type="Proteomes" id="UP000189670"/>
    </source>
</evidence>
<dbReference type="AlphaFoldDB" id="A0A1V1NUS6"/>
<dbReference type="Gene3D" id="2.60.40.10">
    <property type="entry name" value="Immunoglobulins"/>
    <property type="match status" value="1"/>
</dbReference>
<proteinExistence type="predicted"/>
<sequence length="498" mass="55023">MIDLDTMEVPDASILISGPVTLTIQSLWNSFSIVSGTIPDGTYLISKQLNGITQSSTQLTYAFTDVPIAQNLSLTTENDCIDTTTPEFSWSLDNGFSSNLQIYEYKETSGYTGDLVYESPVSQETRTTIPDNILKANNAYYCRVMAYDSPTNAQNVSVSDFQHFYVNNLDKYSSLKISIIGSQTISKFETFTPISLDDYVSDLNYADNEISWTIQGQSALSTRINNRIAEISIANAQWTGTESLVFTATNPDGLSKSTLVSFTLRPVYLHLSMEYASYLENENNGQAIISIEQPLSQNLVINLISTDTSEMTVPSTVTILQGDLSTEFQFNIVNDSGADGNQMVSIRASANGCIEAAQEITIRDDDLSADKLVAEGRNYLSELTLEYFKKAHANFEAAVSKSSNHADANFFLAITRLINLSNTQELNDLLTSYGVSETGRDIFNWTADFQRDPHGDIELPSDSPTFDAVQSWLLNHFIPEIDAALANLSKIDDTFMTI</sequence>
<protein>
    <recommendedName>
        <fullName evidence="3">Fibronectin type-III domain-containing protein</fullName>
    </recommendedName>
</protein>
<evidence type="ECO:0000313" key="1">
    <source>
        <dbReference type="EMBL" id="ETR66311.1"/>
    </source>
</evidence>
<dbReference type="InterPro" id="IPR013783">
    <property type="entry name" value="Ig-like_fold"/>
</dbReference>
<reference evidence="2" key="1">
    <citation type="submission" date="2012-11" db="EMBL/GenBank/DDBJ databases">
        <authorList>
            <person name="Lucero-Rivera Y.E."/>
            <person name="Tovar-Ramirez D."/>
        </authorList>
    </citation>
    <scope>NUCLEOTIDE SEQUENCE [LARGE SCALE GENOMIC DNA]</scope>
    <source>
        <strain evidence="2">Araruama</strain>
    </source>
</reference>
<dbReference type="Proteomes" id="UP000189670">
    <property type="component" value="Unassembled WGS sequence"/>
</dbReference>
<evidence type="ECO:0008006" key="3">
    <source>
        <dbReference type="Google" id="ProtNLM"/>
    </source>
</evidence>
<dbReference type="EMBL" id="ATBP01002079">
    <property type="protein sequence ID" value="ETR66311.1"/>
    <property type="molecule type" value="Genomic_DNA"/>
</dbReference>